<dbReference type="PANTHER" id="PTHR33393">
    <property type="entry name" value="POLYGLUTAMINE SYNTHESIS ACCESSORY PROTEIN RV0574C-RELATED"/>
    <property type="match status" value="1"/>
</dbReference>
<dbReference type="SMART" id="SM00854">
    <property type="entry name" value="PGA_cap"/>
    <property type="match status" value="1"/>
</dbReference>
<dbReference type="CDD" id="cd07381">
    <property type="entry name" value="MPP_CapA"/>
    <property type="match status" value="1"/>
</dbReference>
<dbReference type="Gene3D" id="3.60.21.10">
    <property type="match status" value="1"/>
</dbReference>
<dbReference type="SUPFAM" id="SSF56300">
    <property type="entry name" value="Metallo-dependent phosphatases"/>
    <property type="match status" value="1"/>
</dbReference>
<dbReference type="RefSeq" id="WP_013765948.1">
    <property type="nucleotide sequence ID" value="NC_015510.1"/>
</dbReference>
<evidence type="ECO:0000259" key="2">
    <source>
        <dbReference type="SMART" id="SM00854"/>
    </source>
</evidence>
<evidence type="ECO:0000313" key="4">
    <source>
        <dbReference type="Proteomes" id="UP000008461"/>
    </source>
</evidence>
<name>F4KXP7_HALH1</name>
<comment type="similarity">
    <text evidence="1">Belongs to the CapA family.</text>
</comment>
<accession>F4KXP7</accession>
<dbReference type="InterPro" id="IPR029052">
    <property type="entry name" value="Metallo-depent_PP-like"/>
</dbReference>
<sequence length="397" mass="43600">MKKTLLLFLMVFSILLNLNAQDKLKMIFVGDIMGHGPQIESAAIETNKLYDYSPCFQYIAPLLAQADLAIGNLELTLPGKPPYTGYPTFKSPDELPLALRAAGFDLLVTANNHSNDGGLIGVQNTIRTIEKNGFYQTGTFIDSAHRAALYPLIVYKGNFKLAFLNYTYGTNGIPTPKPAVVNLIDEKAIKADIEAAKAHKPDAIITVVHWGDEYQLAENEKQRALAQKMLAWGSTMVIGAHPHVVQPIKNYPIQEPNGSTRNGLVVYSMGNFISAQTKTYTDIGLMVEIELEKNTQQTAVSGQPSAISHPQTSISKVEYIPVYRYIYRGANGKSVYTTVPVAAFENGEMQAIQPMPEATRAAMKLSANVIRKNLSQHGAVERKISAKEISLQTAEKK</sequence>
<reference key="2">
    <citation type="submission" date="2011-04" db="EMBL/GenBank/DDBJ databases">
        <title>Complete sequence of chromosome of Haliscomenobacter hydrossis DSM 1100.</title>
        <authorList>
            <consortium name="US DOE Joint Genome Institute (JGI-PGF)"/>
            <person name="Lucas S."/>
            <person name="Han J."/>
            <person name="Lapidus A."/>
            <person name="Bruce D."/>
            <person name="Goodwin L."/>
            <person name="Pitluck S."/>
            <person name="Peters L."/>
            <person name="Kyrpides N."/>
            <person name="Mavromatis K."/>
            <person name="Ivanova N."/>
            <person name="Ovchinnikova G."/>
            <person name="Pagani I."/>
            <person name="Daligault H."/>
            <person name="Detter J.C."/>
            <person name="Han C."/>
            <person name="Land M."/>
            <person name="Hauser L."/>
            <person name="Markowitz V."/>
            <person name="Cheng J.-F."/>
            <person name="Hugenholtz P."/>
            <person name="Woyke T."/>
            <person name="Wu D."/>
            <person name="Verbarg S."/>
            <person name="Frueling A."/>
            <person name="Brambilla E."/>
            <person name="Klenk H.-P."/>
            <person name="Eisen J.A."/>
        </authorList>
    </citation>
    <scope>NUCLEOTIDE SEQUENCE</scope>
    <source>
        <strain>DSM 1100</strain>
    </source>
</reference>
<dbReference type="Proteomes" id="UP000008461">
    <property type="component" value="Chromosome"/>
</dbReference>
<dbReference type="EMBL" id="CP002691">
    <property type="protein sequence ID" value="AEE51408.1"/>
    <property type="molecule type" value="Genomic_DNA"/>
</dbReference>
<dbReference type="PANTHER" id="PTHR33393:SF12">
    <property type="entry name" value="CAPSULE BIOSYNTHESIS PROTEIN CAPA"/>
    <property type="match status" value="1"/>
</dbReference>
<evidence type="ECO:0000313" key="3">
    <source>
        <dbReference type="EMBL" id="AEE51408.1"/>
    </source>
</evidence>
<feature type="domain" description="Capsule synthesis protein CapA" evidence="2">
    <location>
        <begin position="25"/>
        <end position="276"/>
    </location>
</feature>
<dbReference type="AlphaFoldDB" id="F4KXP7"/>
<reference evidence="3 4" key="1">
    <citation type="journal article" date="2011" name="Stand. Genomic Sci.">
        <title>Complete genome sequence of Haliscomenobacter hydrossis type strain (O).</title>
        <authorList>
            <consortium name="US DOE Joint Genome Institute (JGI-PGF)"/>
            <person name="Daligault H."/>
            <person name="Lapidus A."/>
            <person name="Zeytun A."/>
            <person name="Nolan M."/>
            <person name="Lucas S."/>
            <person name="Del Rio T.G."/>
            <person name="Tice H."/>
            <person name="Cheng J.F."/>
            <person name="Tapia R."/>
            <person name="Han C."/>
            <person name="Goodwin L."/>
            <person name="Pitluck S."/>
            <person name="Liolios K."/>
            <person name="Pagani I."/>
            <person name="Ivanova N."/>
            <person name="Huntemann M."/>
            <person name="Mavromatis K."/>
            <person name="Mikhailova N."/>
            <person name="Pati A."/>
            <person name="Chen A."/>
            <person name="Palaniappan K."/>
            <person name="Land M."/>
            <person name="Hauser L."/>
            <person name="Brambilla E.M."/>
            <person name="Rohde M."/>
            <person name="Verbarg S."/>
            <person name="Goker M."/>
            <person name="Bristow J."/>
            <person name="Eisen J.A."/>
            <person name="Markowitz V."/>
            <person name="Hugenholtz P."/>
            <person name="Kyrpides N.C."/>
            <person name="Klenk H.P."/>
            <person name="Woyke T."/>
        </authorList>
    </citation>
    <scope>NUCLEOTIDE SEQUENCE [LARGE SCALE GENOMIC DNA]</scope>
    <source>
        <strain evidence="4">ATCC 27775 / DSM 1100 / LMG 10767 / O</strain>
    </source>
</reference>
<gene>
    <name evidence="3" type="ordered locus">Halhy_3553</name>
</gene>
<protein>
    <submittedName>
        <fullName evidence="3">Capsule synthesis protein, CapA</fullName>
    </submittedName>
</protein>
<dbReference type="STRING" id="760192.Halhy_3553"/>
<dbReference type="eggNOG" id="COG2843">
    <property type="taxonomic scope" value="Bacteria"/>
</dbReference>
<evidence type="ECO:0000256" key="1">
    <source>
        <dbReference type="ARBA" id="ARBA00005662"/>
    </source>
</evidence>
<organism evidence="3 4">
    <name type="scientific">Haliscomenobacter hydrossis (strain ATCC 27775 / DSM 1100 / LMG 10767 / O)</name>
    <dbReference type="NCBI Taxonomy" id="760192"/>
    <lineage>
        <taxon>Bacteria</taxon>
        <taxon>Pseudomonadati</taxon>
        <taxon>Bacteroidota</taxon>
        <taxon>Saprospiria</taxon>
        <taxon>Saprospirales</taxon>
        <taxon>Haliscomenobacteraceae</taxon>
        <taxon>Haliscomenobacter</taxon>
    </lineage>
</organism>
<dbReference type="Pfam" id="PF09587">
    <property type="entry name" value="PGA_cap"/>
    <property type="match status" value="1"/>
</dbReference>
<proteinExistence type="inferred from homology"/>
<dbReference type="KEGG" id="hhy:Halhy_3553"/>
<keyword evidence="4" id="KW-1185">Reference proteome</keyword>
<dbReference type="HOGENOM" id="CLU_038823_0_0_10"/>
<dbReference type="InterPro" id="IPR052169">
    <property type="entry name" value="CW_Biosynth-Accessory"/>
</dbReference>
<dbReference type="OrthoDB" id="9810906at2"/>
<dbReference type="InterPro" id="IPR019079">
    <property type="entry name" value="Capsule_synth_CapA"/>
</dbReference>